<gene>
    <name evidence="2" type="ORF">H2201_005790</name>
</gene>
<proteinExistence type="predicted"/>
<comment type="caution">
    <text evidence="2">The sequence shown here is derived from an EMBL/GenBank/DDBJ whole genome shotgun (WGS) entry which is preliminary data.</text>
</comment>
<dbReference type="InterPro" id="IPR052061">
    <property type="entry name" value="PTE-AB_protein"/>
</dbReference>
<evidence type="ECO:0008006" key="4">
    <source>
        <dbReference type="Google" id="ProtNLM"/>
    </source>
</evidence>
<dbReference type="SUPFAM" id="SSF54637">
    <property type="entry name" value="Thioesterase/thiol ester dehydrase-isomerase"/>
    <property type="match status" value="1"/>
</dbReference>
<accession>A0ABQ9NNX3</accession>
<feature type="compositionally biased region" description="Low complexity" evidence="1">
    <location>
        <begin position="210"/>
        <end position="221"/>
    </location>
</feature>
<protein>
    <recommendedName>
        <fullName evidence="4">Thioesterase domain-containing protein</fullName>
    </recommendedName>
</protein>
<name>A0ABQ9NNX3_9PEZI</name>
<feature type="compositionally biased region" description="Low complexity" evidence="1">
    <location>
        <begin position="39"/>
        <end position="62"/>
    </location>
</feature>
<organism evidence="2 3">
    <name type="scientific">Coniosporium apollinis</name>
    <dbReference type="NCBI Taxonomy" id="61459"/>
    <lineage>
        <taxon>Eukaryota</taxon>
        <taxon>Fungi</taxon>
        <taxon>Dikarya</taxon>
        <taxon>Ascomycota</taxon>
        <taxon>Pezizomycotina</taxon>
        <taxon>Dothideomycetes</taxon>
        <taxon>Dothideomycetes incertae sedis</taxon>
        <taxon>Coniosporium</taxon>
    </lineage>
</organism>
<evidence type="ECO:0000256" key="1">
    <source>
        <dbReference type="SAM" id="MobiDB-lite"/>
    </source>
</evidence>
<evidence type="ECO:0000313" key="2">
    <source>
        <dbReference type="EMBL" id="KAJ9663119.1"/>
    </source>
</evidence>
<dbReference type="EMBL" id="JAPDRL010000045">
    <property type="protein sequence ID" value="KAJ9663119.1"/>
    <property type="molecule type" value="Genomic_DNA"/>
</dbReference>
<reference evidence="2" key="1">
    <citation type="submission" date="2022-10" db="EMBL/GenBank/DDBJ databases">
        <title>Culturing micro-colonial fungi from biological soil crusts in the Mojave desert and describing Neophaeococcomyces mojavensis, and introducing the new genera and species Taxawa tesnikishii.</title>
        <authorList>
            <person name="Kurbessoian T."/>
            <person name="Stajich J.E."/>
        </authorList>
    </citation>
    <scope>NUCLEOTIDE SEQUENCE</scope>
    <source>
        <strain evidence="2">TK_1</strain>
    </source>
</reference>
<feature type="compositionally biased region" description="Basic and acidic residues" evidence="1">
    <location>
        <begin position="168"/>
        <end position="206"/>
    </location>
</feature>
<feature type="region of interest" description="Disordered" evidence="1">
    <location>
        <begin position="167"/>
        <end position="318"/>
    </location>
</feature>
<feature type="region of interest" description="Disordered" evidence="1">
    <location>
        <begin position="27"/>
        <end position="68"/>
    </location>
</feature>
<dbReference type="Gene3D" id="3.10.129.10">
    <property type="entry name" value="Hotdog Thioesterase"/>
    <property type="match status" value="1"/>
</dbReference>
<dbReference type="PANTHER" id="PTHR47260:SF1">
    <property type="entry name" value="UPF0644 PROTEIN PB2B4.06"/>
    <property type="match status" value="1"/>
</dbReference>
<feature type="compositionally biased region" description="Low complexity" evidence="1">
    <location>
        <begin position="270"/>
        <end position="290"/>
    </location>
</feature>
<dbReference type="Proteomes" id="UP001172684">
    <property type="component" value="Unassembled WGS sequence"/>
</dbReference>
<sequence length="512" mass="54678">MPPFRSVSSARSNAALIPHLLRAVPRSARQRLQPTPLHRNSTTTRLSSTRTEPRLVAPSVARSPPPSGPSLETLQRWFFMAFALTTGALFGIIFRETVAPQPLPEPGSEKDAKVLTELEEDIDALDIVKELRGPGREERVMVHPWRPHPHRYSNPQADSAFFGWPAQEKAEEAKERRARKAEERRLRKKEGGRGPLHQDVKLDKLPTPEPQAAEAAAAPNPWIELDPPASGSPTSKPLLPSPPSPSSLSRPERLDSGTPFHSPFSPPNNPSTAATSYIPPSASASTSASKPPSPSSFPTRVPTPYTHSTLPGSRALGHFGPRTVQRTFYNPSTRELVQAVWLGGALSGWPGVVHGGAIATVLGEAGGRCLSVAEAGGDEMRAGRGGGEVAEGVREEAGEAGKAVGVARKAKYQEPKSLSLTYLKPTTSNGFYVLRSRVEGPGAGAEAASVSAETPKPPVNPKLPLSKDLTKQVQLANLGGAGKEGARDVEVVTTLENLEGKVCVKARMTFAR</sequence>
<keyword evidence="3" id="KW-1185">Reference proteome</keyword>
<dbReference type="PANTHER" id="PTHR47260">
    <property type="entry name" value="UPF0644 PROTEIN PB2B4.06"/>
    <property type="match status" value="1"/>
</dbReference>
<evidence type="ECO:0000313" key="3">
    <source>
        <dbReference type="Proteomes" id="UP001172684"/>
    </source>
</evidence>
<dbReference type="InterPro" id="IPR029069">
    <property type="entry name" value="HotDog_dom_sf"/>
</dbReference>